<proteinExistence type="inferred from homology"/>
<dbReference type="OrthoDB" id="3039123at2759"/>
<name>A0A0D0CG54_9AGAR</name>
<dbReference type="EC" id="3.1.1.-" evidence="8"/>
<keyword evidence="7" id="KW-1015">Disulfide bond</keyword>
<dbReference type="Pfam" id="PF07519">
    <property type="entry name" value="Tannase"/>
    <property type="match status" value="1"/>
</dbReference>
<dbReference type="PANTHER" id="PTHR33938">
    <property type="entry name" value="FERULOYL ESTERASE B-RELATED"/>
    <property type="match status" value="1"/>
</dbReference>
<keyword evidence="4 8" id="KW-0732">Signal</keyword>
<dbReference type="Proteomes" id="UP000053593">
    <property type="component" value="Unassembled WGS sequence"/>
</dbReference>
<keyword evidence="6" id="KW-0106">Calcium</keyword>
<dbReference type="InterPro" id="IPR011118">
    <property type="entry name" value="Tannase/feruloyl_esterase"/>
</dbReference>
<accession>A0A0D0CG54</accession>
<feature type="signal peptide" evidence="8">
    <location>
        <begin position="1"/>
        <end position="20"/>
    </location>
</feature>
<feature type="chain" id="PRO_5005111995" description="Carboxylic ester hydrolase" evidence="8">
    <location>
        <begin position="21"/>
        <end position="540"/>
    </location>
</feature>
<keyword evidence="5 8" id="KW-0378">Hydrolase</keyword>
<keyword evidence="3" id="KW-0479">Metal-binding</keyword>
<organism evidence="9 10">
    <name type="scientific">Collybiopsis luxurians FD-317 M1</name>
    <dbReference type="NCBI Taxonomy" id="944289"/>
    <lineage>
        <taxon>Eukaryota</taxon>
        <taxon>Fungi</taxon>
        <taxon>Dikarya</taxon>
        <taxon>Basidiomycota</taxon>
        <taxon>Agaricomycotina</taxon>
        <taxon>Agaricomycetes</taxon>
        <taxon>Agaricomycetidae</taxon>
        <taxon>Agaricales</taxon>
        <taxon>Marasmiineae</taxon>
        <taxon>Omphalotaceae</taxon>
        <taxon>Collybiopsis</taxon>
        <taxon>Collybiopsis luxurians</taxon>
    </lineage>
</organism>
<gene>
    <name evidence="9" type="ORF">GYMLUDRAFT_229814</name>
</gene>
<reference evidence="9 10" key="1">
    <citation type="submission" date="2014-04" db="EMBL/GenBank/DDBJ databases">
        <title>Evolutionary Origins and Diversification of the Mycorrhizal Mutualists.</title>
        <authorList>
            <consortium name="DOE Joint Genome Institute"/>
            <consortium name="Mycorrhizal Genomics Consortium"/>
            <person name="Kohler A."/>
            <person name="Kuo A."/>
            <person name="Nagy L.G."/>
            <person name="Floudas D."/>
            <person name="Copeland A."/>
            <person name="Barry K.W."/>
            <person name="Cichocki N."/>
            <person name="Veneault-Fourrey C."/>
            <person name="LaButti K."/>
            <person name="Lindquist E.A."/>
            <person name="Lipzen A."/>
            <person name="Lundell T."/>
            <person name="Morin E."/>
            <person name="Murat C."/>
            <person name="Riley R."/>
            <person name="Ohm R."/>
            <person name="Sun H."/>
            <person name="Tunlid A."/>
            <person name="Henrissat B."/>
            <person name="Grigoriev I.V."/>
            <person name="Hibbett D.S."/>
            <person name="Martin F."/>
        </authorList>
    </citation>
    <scope>NUCLEOTIDE SEQUENCE [LARGE SCALE GENOMIC DNA]</scope>
    <source>
        <strain evidence="9 10">FD-317 M1</strain>
    </source>
</reference>
<evidence type="ECO:0000256" key="5">
    <source>
        <dbReference type="ARBA" id="ARBA00022801"/>
    </source>
</evidence>
<dbReference type="PANTHER" id="PTHR33938:SF2">
    <property type="entry name" value="CARBOXYLIC ESTER HYDROLASE"/>
    <property type="match status" value="1"/>
</dbReference>
<evidence type="ECO:0000256" key="1">
    <source>
        <dbReference type="ARBA" id="ARBA00006249"/>
    </source>
</evidence>
<sequence length="540" mass="58693">MKPTRELALFLLASVASISAFDCSVDALQEAIGSEGTVVLAQTVEQNGTFTVNTTSVTNLPALCAAEFNVSTSSVSSYLFGIFLPTDSWNGRFLAVGNGGYAGTISWASMGTGAAYGFAVVSTDTGHTASSTFGDTSWAAGNPEKITDWAYRALHGTVVNGKAISKAFYGEEHKYSYYRGCSTGGRQGLKEAQDFPDDFDGIVAGAPAWWTTHLQLWNLKTLLYNAPSTASYHIPTDLFDVIADEVLKQCDPQDGVTDTIISDSRACIFRPETLLCVSSNTTDCLTSPQLDTLYHIYNDWVENNQTFVFPHFELGTEQYWSSGIGDGSDDTLASQAGFVQDFLGLGDSWSPYNLDWDIVALSDKMNPGNATAGNFDLSPFYNKGGKLLHYHGMSDGSIATGSSLYYREHAYRNMTSQGITVDDFYRFFLVPGMGHCSDTPTNVNAPWYFAGSEQSVGSGTVSSVPGYEDAQHDVLLAMMAWVENGTAPEYIIATKYNNDTDPLGEGVYRQRPLCMYPKQAKYTGSGDVDTPESWECQSLY</sequence>
<evidence type="ECO:0000256" key="4">
    <source>
        <dbReference type="ARBA" id="ARBA00022729"/>
    </source>
</evidence>
<comment type="similarity">
    <text evidence="1 8">Belongs to the tannase family.</text>
</comment>
<dbReference type="AlphaFoldDB" id="A0A0D0CG54"/>
<dbReference type="InterPro" id="IPR029058">
    <property type="entry name" value="AB_hydrolase_fold"/>
</dbReference>
<keyword evidence="10" id="KW-1185">Reference proteome</keyword>
<protein>
    <recommendedName>
        <fullName evidence="8">Carboxylic ester hydrolase</fullName>
        <ecNumber evidence="8">3.1.1.-</ecNumber>
    </recommendedName>
</protein>
<evidence type="ECO:0000313" key="10">
    <source>
        <dbReference type="Proteomes" id="UP000053593"/>
    </source>
</evidence>
<evidence type="ECO:0000256" key="2">
    <source>
        <dbReference type="ARBA" id="ARBA00022487"/>
    </source>
</evidence>
<dbReference type="GO" id="GO:0046872">
    <property type="term" value="F:metal ion binding"/>
    <property type="evidence" value="ECO:0007669"/>
    <property type="project" value="UniProtKB-KW"/>
</dbReference>
<dbReference type="EMBL" id="KN834793">
    <property type="protein sequence ID" value="KIK57117.1"/>
    <property type="molecule type" value="Genomic_DNA"/>
</dbReference>
<evidence type="ECO:0000256" key="8">
    <source>
        <dbReference type="RuleBase" id="RU361238"/>
    </source>
</evidence>
<dbReference type="SUPFAM" id="SSF53474">
    <property type="entry name" value="alpha/beta-Hydrolases"/>
    <property type="match status" value="1"/>
</dbReference>
<dbReference type="HOGENOM" id="CLU_014819_1_1_1"/>
<evidence type="ECO:0000256" key="3">
    <source>
        <dbReference type="ARBA" id="ARBA00022723"/>
    </source>
</evidence>
<dbReference type="GO" id="GO:0030600">
    <property type="term" value="F:feruloyl esterase activity"/>
    <property type="evidence" value="ECO:0007669"/>
    <property type="project" value="UniProtKB-ARBA"/>
</dbReference>
<evidence type="ECO:0000256" key="7">
    <source>
        <dbReference type="ARBA" id="ARBA00023157"/>
    </source>
</evidence>
<keyword evidence="2" id="KW-0719">Serine esterase</keyword>
<evidence type="ECO:0000256" key="6">
    <source>
        <dbReference type="ARBA" id="ARBA00022837"/>
    </source>
</evidence>
<evidence type="ECO:0000313" key="9">
    <source>
        <dbReference type="EMBL" id="KIK57117.1"/>
    </source>
</evidence>